<dbReference type="GO" id="GO:0006260">
    <property type="term" value="P:DNA replication"/>
    <property type="evidence" value="ECO:0007669"/>
    <property type="project" value="UniProtKB-KW"/>
</dbReference>
<dbReference type="EMBL" id="KI913121">
    <property type="protein sequence ID" value="ETV82756.1"/>
    <property type="molecule type" value="Genomic_DNA"/>
</dbReference>
<comment type="subcellular location">
    <subcellularLocation>
        <location evidence="4">Nucleus</location>
    </subcellularLocation>
</comment>
<dbReference type="GO" id="GO:0006281">
    <property type="term" value="P:DNA repair"/>
    <property type="evidence" value="ECO:0007669"/>
    <property type="project" value="InterPro"/>
</dbReference>
<protein>
    <recommendedName>
        <fullName evidence="2 4">Replication factor C subunit 1</fullName>
    </recommendedName>
</protein>
<feature type="compositionally biased region" description="Low complexity" evidence="5">
    <location>
        <begin position="19"/>
        <end position="38"/>
    </location>
</feature>
<dbReference type="RefSeq" id="XP_009827427.1">
    <property type="nucleotide sequence ID" value="XM_009829125.1"/>
</dbReference>
<dbReference type="PANTHER" id="PTHR23389:SF6">
    <property type="entry name" value="REPLICATION FACTOR C SUBUNIT 1"/>
    <property type="match status" value="1"/>
</dbReference>
<dbReference type="CDD" id="cd00009">
    <property type="entry name" value="AAA"/>
    <property type="match status" value="1"/>
</dbReference>
<keyword evidence="3 4" id="KW-0235">DNA replication</keyword>
<feature type="domain" description="BRCT" evidence="6">
    <location>
        <begin position="158"/>
        <end position="246"/>
    </location>
</feature>
<dbReference type="AlphaFoldDB" id="W4GTV9"/>
<dbReference type="Gene3D" id="3.40.50.10190">
    <property type="entry name" value="BRCT domain"/>
    <property type="match status" value="1"/>
</dbReference>
<dbReference type="Gene3D" id="1.20.272.10">
    <property type="match status" value="1"/>
</dbReference>
<proteinExistence type="inferred from homology"/>
<evidence type="ECO:0000313" key="7">
    <source>
        <dbReference type="EMBL" id="ETV82756.1"/>
    </source>
</evidence>
<dbReference type="InterPro" id="IPR001357">
    <property type="entry name" value="BRCT_dom"/>
</dbReference>
<feature type="compositionally biased region" description="Acidic residues" evidence="5">
    <location>
        <begin position="781"/>
        <end position="801"/>
    </location>
</feature>
<feature type="region of interest" description="Disordered" evidence="5">
    <location>
        <begin position="1"/>
        <end position="86"/>
    </location>
</feature>
<evidence type="ECO:0000256" key="1">
    <source>
        <dbReference type="ARBA" id="ARBA00006116"/>
    </source>
</evidence>
<accession>W4GTV9</accession>
<dbReference type="SUPFAM" id="SSF52540">
    <property type="entry name" value="P-loop containing nucleoside triphosphate hydrolases"/>
    <property type="match status" value="1"/>
</dbReference>
<dbReference type="PANTHER" id="PTHR23389">
    <property type="entry name" value="CHROMOSOME TRANSMISSION FIDELITY FACTOR 18"/>
    <property type="match status" value="1"/>
</dbReference>
<dbReference type="InterPro" id="IPR027417">
    <property type="entry name" value="P-loop_NTPase"/>
</dbReference>
<sequence length="841" mass="91696">MDIRSFFSPQGGAAKPKEAAAAPDVKASSAPAKVAPPTKAKEPRAKAPPAKHTKKKPTSDDDYEDEDDKPVQPRQSARQTRKVIELDSDSDIEEVVAPLKKQPKTVASKQPASVAPVALPQAPAAPKHAPVLPPSTTAGATSNDSAIIKSVATRVPDGRPGSLDGLTFAFSGVLSGLTRTEAEMTVKRYGGNVAANITGKVKYLVTGDQLENGGNVADSAKYKEAVSRGTRMLTQNQFYNLISERSQVMPAAPRSLATPYATANGKGKQKANVDPKTGNAMLWPDKHKPKSMADVIGNQEMGRRIVQWLNDFHDIHVSGKKKVPFNPKSTENRGARTVLLSGPPGIGKTTLAGLAAAECRMDVTELNASDARSKKILQAGLSDIVGTQALSFGTSANQNVGLKPRVIIMDEVDGMSSGDRGGMAELIAIIKKSKTPIICICNDRQSPKVRSLANHAFDLKLRRPTKTQIATRLLQIAAAEGLHAERNALEEAAERFGNDIRQLLNWMQMWKRSQNTMTYVDVVQQFYQSEKDEVLRLNPFSATQQIFKTGATFNDRNEAYFVDYDLMPLMVQENYMQSLQNKKCSADDKLELASLTTDMLAESDLVSVYIRKEQRWDLLTKQAALNVAACVYSEGFVGRPDFTRWMGKNSTANKAKRLLGELSIRMRAHASGARNAIRMDYVPYMKEILLTKLLSGDESTDQVIDMLDACEISKDDLTDSMEFFKLPGVVRHSYAELDAKAKGAFTRQYNKVAHKSQAVVEADLVAKPSAKRSLSKKADDGLDDLDEGVNDQDDDDDEEDDVTRFQKAKKATAAAKKAAAVKRKAADGTTKSAAKKGKPRK</sequence>
<evidence type="ECO:0000259" key="6">
    <source>
        <dbReference type="PROSITE" id="PS50172"/>
    </source>
</evidence>
<dbReference type="SMART" id="SM00382">
    <property type="entry name" value="AAA"/>
    <property type="match status" value="1"/>
</dbReference>
<dbReference type="GO" id="GO:0003677">
    <property type="term" value="F:DNA binding"/>
    <property type="evidence" value="ECO:0007669"/>
    <property type="project" value="InterPro"/>
</dbReference>
<dbReference type="Pfam" id="PF08519">
    <property type="entry name" value="RFC1"/>
    <property type="match status" value="1"/>
</dbReference>
<keyword evidence="4" id="KW-0539">Nucleus</keyword>
<dbReference type="InterPro" id="IPR003959">
    <property type="entry name" value="ATPase_AAA_core"/>
</dbReference>
<dbReference type="PIRSF" id="PIRSF036578">
    <property type="entry name" value="RFC1"/>
    <property type="match status" value="1"/>
</dbReference>
<evidence type="ECO:0000256" key="4">
    <source>
        <dbReference type="PIRNR" id="PIRNR036578"/>
    </source>
</evidence>
<dbReference type="GO" id="GO:0005634">
    <property type="term" value="C:nucleus"/>
    <property type="evidence" value="ECO:0007669"/>
    <property type="project" value="UniProtKB-SubCell"/>
</dbReference>
<dbReference type="GO" id="GO:0005663">
    <property type="term" value="C:DNA replication factor C complex"/>
    <property type="evidence" value="ECO:0007669"/>
    <property type="project" value="InterPro"/>
</dbReference>
<evidence type="ECO:0000256" key="2">
    <source>
        <dbReference type="ARBA" id="ARBA00020401"/>
    </source>
</evidence>
<dbReference type="FunFam" id="3.40.50.300:FF:000395">
    <property type="entry name" value="Replication factor C subunit 1"/>
    <property type="match status" value="1"/>
</dbReference>
<dbReference type="InterPro" id="IPR036420">
    <property type="entry name" value="BRCT_dom_sf"/>
</dbReference>
<dbReference type="VEuPathDB" id="FungiDB:H257_04554"/>
<evidence type="ECO:0000256" key="5">
    <source>
        <dbReference type="SAM" id="MobiDB-lite"/>
    </source>
</evidence>
<dbReference type="GO" id="GO:0005524">
    <property type="term" value="F:ATP binding"/>
    <property type="evidence" value="ECO:0007669"/>
    <property type="project" value="UniProtKB-UniRule"/>
</dbReference>
<name>W4GTV9_APHAT</name>
<dbReference type="OrthoDB" id="446168at2759"/>
<comment type="similarity">
    <text evidence="1 4">Belongs to the activator 1 large subunit family.</text>
</comment>
<dbReference type="GO" id="GO:0016887">
    <property type="term" value="F:ATP hydrolysis activity"/>
    <property type="evidence" value="ECO:0007669"/>
    <property type="project" value="InterPro"/>
</dbReference>
<feature type="region of interest" description="Disordered" evidence="5">
    <location>
        <begin position="770"/>
        <end position="841"/>
    </location>
</feature>
<dbReference type="InterPro" id="IPR012178">
    <property type="entry name" value="RFC1"/>
</dbReference>
<dbReference type="InterPro" id="IPR008921">
    <property type="entry name" value="DNA_pol3_clamp-load_cplx_C"/>
</dbReference>
<dbReference type="SUPFAM" id="SSF52113">
    <property type="entry name" value="BRCT domain"/>
    <property type="match status" value="1"/>
</dbReference>
<dbReference type="Pfam" id="PF00533">
    <property type="entry name" value="BRCT"/>
    <property type="match status" value="1"/>
</dbReference>
<gene>
    <name evidence="7" type="ORF">H257_04554</name>
</gene>
<dbReference type="STRING" id="112090.W4GTV9"/>
<evidence type="ECO:0000256" key="3">
    <source>
        <dbReference type="ARBA" id="ARBA00022705"/>
    </source>
</evidence>
<dbReference type="Pfam" id="PF00004">
    <property type="entry name" value="AAA"/>
    <property type="match status" value="1"/>
</dbReference>
<dbReference type="GO" id="GO:0003689">
    <property type="term" value="F:DNA clamp loader activity"/>
    <property type="evidence" value="ECO:0007669"/>
    <property type="project" value="UniProtKB-UniRule"/>
</dbReference>
<dbReference type="SUPFAM" id="SSF48019">
    <property type="entry name" value="post-AAA+ oligomerization domain-like"/>
    <property type="match status" value="1"/>
</dbReference>
<dbReference type="Gene3D" id="1.10.8.60">
    <property type="match status" value="1"/>
</dbReference>
<feature type="region of interest" description="Disordered" evidence="5">
    <location>
        <begin position="259"/>
        <end position="289"/>
    </location>
</feature>
<organism evidence="7">
    <name type="scientific">Aphanomyces astaci</name>
    <name type="common">Crayfish plague agent</name>
    <dbReference type="NCBI Taxonomy" id="112090"/>
    <lineage>
        <taxon>Eukaryota</taxon>
        <taxon>Sar</taxon>
        <taxon>Stramenopiles</taxon>
        <taxon>Oomycota</taxon>
        <taxon>Saprolegniomycetes</taxon>
        <taxon>Saprolegniales</taxon>
        <taxon>Verrucalvaceae</taxon>
        <taxon>Aphanomyces</taxon>
    </lineage>
</organism>
<dbReference type="PROSITE" id="PS50172">
    <property type="entry name" value="BRCT"/>
    <property type="match status" value="1"/>
</dbReference>
<dbReference type="Pfam" id="PF25361">
    <property type="entry name" value="AAA_lid_RFC1"/>
    <property type="match status" value="1"/>
</dbReference>
<keyword evidence="4" id="KW-0067">ATP-binding</keyword>
<keyword evidence="4" id="KW-0547">Nucleotide-binding</keyword>
<reference evidence="7" key="1">
    <citation type="submission" date="2013-12" db="EMBL/GenBank/DDBJ databases">
        <title>The Genome Sequence of Aphanomyces astaci APO3.</title>
        <authorList>
            <consortium name="The Broad Institute Genomics Platform"/>
            <person name="Russ C."/>
            <person name="Tyler B."/>
            <person name="van West P."/>
            <person name="Dieguez-Uribeondo J."/>
            <person name="Young S.K."/>
            <person name="Zeng Q."/>
            <person name="Gargeya S."/>
            <person name="Fitzgerald M."/>
            <person name="Abouelleil A."/>
            <person name="Alvarado L."/>
            <person name="Chapman S.B."/>
            <person name="Gainer-Dewar J."/>
            <person name="Goldberg J."/>
            <person name="Griggs A."/>
            <person name="Gujja S."/>
            <person name="Hansen M."/>
            <person name="Howarth C."/>
            <person name="Imamovic A."/>
            <person name="Ireland A."/>
            <person name="Larimer J."/>
            <person name="McCowan C."/>
            <person name="Murphy C."/>
            <person name="Pearson M."/>
            <person name="Poon T.W."/>
            <person name="Priest M."/>
            <person name="Roberts A."/>
            <person name="Saif S."/>
            <person name="Shea T."/>
            <person name="Sykes S."/>
            <person name="Wortman J."/>
            <person name="Nusbaum C."/>
            <person name="Birren B."/>
        </authorList>
    </citation>
    <scope>NUCLEOTIDE SEQUENCE [LARGE SCALE GENOMIC DNA]</scope>
    <source>
        <strain evidence="7">APO3</strain>
    </source>
</reference>
<dbReference type="Gene3D" id="3.40.50.300">
    <property type="entry name" value="P-loop containing nucleotide triphosphate hydrolases"/>
    <property type="match status" value="1"/>
</dbReference>
<dbReference type="InterPro" id="IPR003593">
    <property type="entry name" value="AAA+_ATPase"/>
</dbReference>
<dbReference type="GeneID" id="20806550"/>
<dbReference type="InterPro" id="IPR013725">
    <property type="entry name" value="DNA_replication_fac_RFC1_C"/>
</dbReference>